<feature type="disulfide bond" evidence="3">
    <location>
        <begin position="321"/>
        <end position="354"/>
    </location>
</feature>
<dbReference type="PANTHER" id="PTHR47966:SF51">
    <property type="entry name" value="BETA-SITE APP-CLEAVING ENZYME, ISOFORM A-RELATED"/>
    <property type="match status" value="1"/>
</dbReference>
<feature type="domain" description="Peptidase A1" evidence="5">
    <location>
        <begin position="85"/>
        <end position="390"/>
    </location>
</feature>
<dbReference type="PANTHER" id="PTHR47966">
    <property type="entry name" value="BETA-SITE APP-CLEAVING ENZYME, ISOFORM A-RELATED"/>
    <property type="match status" value="1"/>
</dbReference>
<organism evidence="6 7">
    <name type="scientific">Mortierella alpina</name>
    <name type="common">Oleaginous fungus</name>
    <name type="synonym">Mortierella renispora</name>
    <dbReference type="NCBI Taxonomy" id="64518"/>
    <lineage>
        <taxon>Eukaryota</taxon>
        <taxon>Fungi</taxon>
        <taxon>Fungi incertae sedis</taxon>
        <taxon>Mucoromycota</taxon>
        <taxon>Mortierellomycotina</taxon>
        <taxon>Mortierellomycetes</taxon>
        <taxon>Mortierellales</taxon>
        <taxon>Mortierellaceae</taxon>
        <taxon>Mortierella</taxon>
    </lineage>
</organism>
<dbReference type="GO" id="GO:0004190">
    <property type="term" value="F:aspartic-type endopeptidase activity"/>
    <property type="evidence" value="ECO:0007669"/>
    <property type="project" value="InterPro"/>
</dbReference>
<protein>
    <recommendedName>
        <fullName evidence="5">Peptidase A1 domain-containing protein</fullName>
    </recommendedName>
</protein>
<comment type="similarity">
    <text evidence="1">Belongs to the peptidase A1 family.</text>
</comment>
<feature type="chain" id="PRO_5040286792" description="Peptidase A1 domain-containing protein" evidence="4">
    <location>
        <begin position="22"/>
        <end position="602"/>
    </location>
</feature>
<accession>A0A9P8CXT3</accession>
<evidence type="ECO:0000256" key="2">
    <source>
        <dbReference type="PIRSR" id="PIRSR601461-1"/>
    </source>
</evidence>
<evidence type="ECO:0000256" key="4">
    <source>
        <dbReference type="SAM" id="SignalP"/>
    </source>
</evidence>
<dbReference type="GO" id="GO:0006508">
    <property type="term" value="P:proteolysis"/>
    <property type="evidence" value="ECO:0007669"/>
    <property type="project" value="InterPro"/>
</dbReference>
<dbReference type="Proteomes" id="UP000717515">
    <property type="component" value="Unassembled WGS sequence"/>
</dbReference>
<dbReference type="InterPro" id="IPR034164">
    <property type="entry name" value="Pepsin-like_dom"/>
</dbReference>
<dbReference type="InterPro" id="IPR033121">
    <property type="entry name" value="PEPTIDASE_A1"/>
</dbReference>
<name>A0A9P8CXT3_MORAP</name>
<reference evidence="6" key="1">
    <citation type="submission" date="2021-07" db="EMBL/GenBank/DDBJ databases">
        <title>Draft genome of Mortierella alpina, strain LL118, isolated from an aspen leaf litter sample.</title>
        <authorList>
            <person name="Yang S."/>
            <person name="Vinatzer B.A."/>
        </authorList>
    </citation>
    <scope>NUCLEOTIDE SEQUENCE</scope>
    <source>
        <strain evidence="6">LL118</strain>
    </source>
</reference>
<proteinExistence type="inferred from homology"/>
<dbReference type="PROSITE" id="PS51767">
    <property type="entry name" value="PEPTIDASE_A1"/>
    <property type="match status" value="1"/>
</dbReference>
<evidence type="ECO:0000256" key="1">
    <source>
        <dbReference type="ARBA" id="ARBA00007447"/>
    </source>
</evidence>
<dbReference type="CDD" id="cd05471">
    <property type="entry name" value="pepsin_like"/>
    <property type="match status" value="1"/>
</dbReference>
<evidence type="ECO:0000256" key="3">
    <source>
        <dbReference type="PIRSR" id="PIRSR601461-2"/>
    </source>
</evidence>
<evidence type="ECO:0000259" key="5">
    <source>
        <dbReference type="PROSITE" id="PS51767"/>
    </source>
</evidence>
<dbReference type="PRINTS" id="PR00792">
    <property type="entry name" value="PEPSIN"/>
</dbReference>
<dbReference type="InterPro" id="IPR021109">
    <property type="entry name" value="Peptidase_aspartic_dom_sf"/>
</dbReference>
<evidence type="ECO:0000313" key="6">
    <source>
        <dbReference type="EMBL" id="KAG9322716.1"/>
    </source>
</evidence>
<feature type="active site" evidence="2">
    <location>
        <position position="103"/>
    </location>
</feature>
<comment type="caution">
    <text evidence="6">The sequence shown here is derived from an EMBL/GenBank/DDBJ whole genome shotgun (WGS) entry which is preliminary data.</text>
</comment>
<feature type="active site" evidence="2">
    <location>
        <position position="287"/>
    </location>
</feature>
<dbReference type="AlphaFoldDB" id="A0A9P8CXT3"/>
<gene>
    <name evidence="6" type="ORF">KVV02_000794</name>
</gene>
<dbReference type="EMBL" id="JAIFTL010000133">
    <property type="protein sequence ID" value="KAG9322716.1"/>
    <property type="molecule type" value="Genomic_DNA"/>
</dbReference>
<dbReference type="InterPro" id="IPR001461">
    <property type="entry name" value="Aspartic_peptidase_A1"/>
</dbReference>
<evidence type="ECO:0000313" key="7">
    <source>
        <dbReference type="Proteomes" id="UP000717515"/>
    </source>
</evidence>
<dbReference type="Gene3D" id="2.40.70.10">
    <property type="entry name" value="Acid Proteases"/>
    <property type="match status" value="2"/>
</dbReference>
<sequence length="602" mass="65893">MKFSPGISAALALLFAGATMAAPTTAQGKTVRIPIANKGLKYQPNTIAEWSYALRKFGFKHAAEGMTAQAVADLALVNLGLDREYYGLIDIGTPAQTLKVMMDTGSARLLISSTECPDCTGSTHFDRNASTTYQSSDKTWSANFGDMSSASGVTGHDVVKLANLSIKDQPVHLAEQMTPGFDGFVDGILGLSFGSLSDTSSVLESMMEQKLLDKGVVSFALGKYPSETGGEALFGGIDMSKVKDGHEITYTKVIDDRYWAVKIADTFVDGQSVFTDSSKAGMLSVMDTGTTILILPSSVASAIHNKIPRAIRLHERWYVPCKGTQTLEFQIGGAKFGVPYSDIAREKSALRGMCHSGVQTNPGEFAIIGDVFIKNSYVVFDEESRRMGFAPLKQYVRGLMFKAAGLQAWEDTSVLLVNTLYPDYWRSWSTYKDEWDAYEKAARRITSVPDPVVDLILISTIFNSCTNTVELRSNHAGYPSGMQDVVKMLEYKSFESASYGIEAVYAYVRNVHFNTEELVFAGLTLIPSHDVFDYARDFYEENYCNGCMILHGLTEDDFSVGCAVLFAVWNNLDSFGDEAGSLYKHCFSTSLAGNPSLLRYNG</sequence>
<keyword evidence="3" id="KW-1015">Disulfide bond</keyword>
<feature type="signal peptide" evidence="4">
    <location>
        <begin position="1"/>
        <end position="21"/>
    </location>
</feature>
<dbReference type="Pfam" id="PF00026">
    <property type="entry name" value="Asp"/>
    <property type="match status" value="1"/>
</dbReference>
<dbReference type="SUPFAM" id="SSF50630">
    <property type="entry name" value="Acid proteases"/>
    <property type="match status" value="1"/>
</dbReference>
<keyword evidence="4" id="KW-0732">Signal</keyword>